<dbReference type="InterPro" id="IPR042099">
    <property type="entry name" value="ANL_N_sf"/>
</dbReference>
<sequence length="619" mass="66723">MNAVTDLLQAAPFRPVATVTPRIEQTIGADGALLLRATEPLAPHPLRMTERLLHWATHTPDRVFLAQREPAPAGKLGPWRQLTYAQTLTQVLRIANWLLTTGVSPERPVVILSENSIEHGLLCLAALHIGVPVSVIAPAYSLRSTDFEKLRHAVDLLTPGLLFASDGASYEKALRAVAGTAPVLLIRHPPPGLHTTLLSELLTNKNPDFEAVVAAFDQIRPDTVAKILFTSGSTGLPKGVINTHENVCTNWQQITQTFPFMANGGLVLIDWLPWNHTFGGNHNFGLTLYNGGTLYIDEGNPTPAGIEITVANLRECQPTMYCNVPRGFADLIPHLRRDRALREHFFSHLKLLFYAGAGMPQHVWDALEALAVDTVGEKIVIATGLGCTEASPSALFSAKAGGFAGLLGVPVPAFDLKLMPNGGKLEVRYRGRNVMPGYWRNPAATAAAFDNEGFYRTGDALKFVDPENPNAGMVFDGRIAEDFKLDTGTWVSVGTLRVKLIEAGRGLFTDAVITGHDRAYVGAIVFPDLNYCRQLCGCATLTLDDVGKQPVLLAALADVLGTLADNGSGGSASQVKKAIFAPFVPSLDRGEVTDKGSINQRAVLTNHAELVTTIYSQSS</sequence>
<dbReference type="InterPro" id="IPR020845">
    <property type="entry name" value="AMP-binding_CS"/>
</dbReference>
<dbReference type="Proteomes" id="UP000664795">
    <property type="component" value="Unassembled WGS sequence"/>
</dbReference>
<gene>
    <name evidence="2" type="ORF">J2I48_00145</name>
</gene>
<proteinExistence type="predicted"/>
<dbReference type="PANTHER" id="PTHR24096:SF420">
    <property type="entry name" value="LONG-CHAIN-FATTY-ACID--COA LIGASE-RELATED"/>
    <property type="match status" value="1"/>
</dbReference>
<reference evidence="2 3" key="1">
    <citation type="submission" date="2021-03" db="EMBL/GenBank/DDBJ databases">
        <title>Fibrella sp. HMF5036 genome sequencing and assembly.</title>
        <authorList>
            <person name="Kang H."/>
            <person name="Kim H."/>
            <person name="Bae S."/>
            <person name="Joh K."/>
        </authorList>
    </citation>
    <scope>NUCLEOTIDE SEQUENCE [LARGE SCALE GENOMIC DNA]</scope>
    <source>
        <strain evidence="2 3">HMF5036</strain>
    </source>
</reference>
<evidence type="ECO:0000313" key="3">
    <source>
        <dbReference type="Proteomes" id="UP000664795"/>
    </source>
</evidence>
<dbReference type="Gene3D" id="3.40.50.12780">
    <property type="entry name" value="N-terminal domain of ligase-like"/>
    <property type="match status" value="1"/>
</dbReference>
<evidence type="ECO:0000259" key="1">
    <source>
        <dbReference type="Pfam" id="PF00501"/>
    </source>
</evidence>
<feature type="domain" description="AMP-dependent synthetase/ligase" evidence="1">
    <location>
        <begin position="54"/>
        <end position="439"/>
    </location>
</feature>
<evidence type="ECO:0000313" key="2">
    <source>
        <dbReference type="EMBL" id="MBO0929380.1"/>
    </source>
</evidence>
<dbReference type="Pfam" id="PF00501">
    <property type="entry name" value="AMP-binding"/>
    <property type="match status" value="1"/>
</dbReference>
<keyword evidence="3" id="KW-1185">Reference proteome</keyword>
<dbReference type="PROSITE" id="PS00455">
    <property type="entry name" value="AMP_BINDING"/>
    <property type="match status" value="1"/>
</dbReference>
<dbReference type="GO" id="GO:0016405">
    <property type="term" value="F:CoA-ligase activity"/>
    <property type="evidence" value="ECO:0007669"/>
    <property type="project" value="TreeGrafter"/>
</dbReference>
<dbReference type="AlphaFoldDB" id="A0A939JYQ2"/>
<accession>A0A939JYQ2</accession>
<organism evidence="2 3">
    <name type="scientific">Fibrella aquatilis</name>
    <dbReference type="NCBI Taxonomy" id="2817059"/>
    <lineage>
        <taxon>Bacteria</taxon>
        <taxon>Pseudomonadati</taxon>
        <taxon>Bacteroidota</taxon>
        <taxon>Cytophagia</taxon>
        <taxon>Cytophagales</taxon>
        <taxon>Spirosomataceae</taxon>
        <taxon>Fibrella</taxon>
    </lineage>
</organism>
<dbReference type="EMBL" id="JAFMYU010000001">
    <property type="protein sequence ID" value="MBO0929380.1"/>
    <property type="molecule type" value="Genomic_DNA"/>
</dbReference>
<protein>
    <submittedName>
        <fullName evidence="2">Feruloyl-CoA synthase</fullName>
    </submittedName>
</protein>
<dbReference type="InterPro" id="IPR000873">
    <property type="entry name" value="AMP-dep_synth/lig_dom"/>
</dbReference>
<dbReference type="SUPFAM" id="SSF56801">
    <property type="entry name" value="Acetyl-CoA synthetase-like"/>
    <property type="match status" value="1"/>
</dbReference>
<name>A0A939JYQ2_9BACT</name>
<comment type="caution">
    <text evidence="2">The sequence shown here is derived from an EMBL/GenBank/DDBJ whole genome shotgun (WGS) entry which is preliminary data.</text>
</comment>
<dbReference type="PANTHER" id="PTHR24096">
    <property type="entry name" value="LONG-CHAIN-FATTY-ACID--COA LIGASE"/>
    <property type="match status" value="1"/>
</dbReference>
<dbReference type="RefSeq" id="WP_207333353.1">
    <property type="nucleotide sequence ID" value="NZ_JAFMYU010000001.1"/>
</dbReference>